<keyword evidence="2" id="KW-0479">Metal-binding</keyword>
<dbReference type="InterPro" id="IPR019761">
    <property type="entry name" value="DNA-dir_RNA_pol-M_15_CS"/>
</dbReference>
<dbReference type="SMART" id="SM00661">
    <property type="entry name" value="RPOL9"/>
    <property type="match status" value="1"/>
</dbReference>
<protein>
    <submittedName>
        <fullName evidence="6">DNA-directed RNA polymerase subunit M</fullName>
    </submittedName>
</protein>
<dbReference type="AlphaFoldDB" id="A0AAQ4CR75"/>
<dbReference type="KEGG" id="scas:SACC_13230"/>
<dbReference type="NCBIfam" id="NF047723">
    <property type="entry name" value="TransFacS4"/>
    <property type="match status" value="1"/>
</dbReference>
<dbReference type="GO" id="GO:0000428">
    <property type="term" value="C:DNA-directed RNA polymerase complex"/>
    <property type="evidence" value="ECO:0007669"/>
    <property type="project" value="UniProtKB-KW"/>
</dbReference>
<name>A0AAQ4CR75_9CREN</name>
<proteinExistence type="inferred from homology"/>
<keyword evidence="7" id="KW-1185">Reference proteome</keyword>
<gene>
    <name evidence="6" type="ORF">SACC_13230</name>
</gene>
<organism evidence="6 7">
    <name type="scientific">Saccharolobus caldissimus</name>
    <dbReference type="NCBI Taxonomy" id="1702097"/>
    <lineage>
        <taxon>Archaea</taxon>
        <taxon>Thermoproteota</taxon>
        <taxon>Thermoprotei</taxon>
        <taxon>Sulfolobales</taxon>
        <taxon>Sulfolobaceae</taxon>
        <taxon>Saccharolobus</taxon>
    </lineage>
</organism>
<dbReference type="Pfam" id="PF02150">
    <property type="entry name" value="Zn_ribbon_RPB9"/>
    <property type="match status" value="1"/>
</dbReference>
<feature type="domain" description="DNA-directed RNA polymerase II subunit RPB9-like zinc ribbon" evidence="5">
    <location>
        <begin position="2"/>
        <end position="49"/>
    </location>
</feature>
<evidence type="ECO:0000256" key="3">
    <source>
        <dbReference type="ARBA" id="ARBA00022833"/>
    </source>
</evidence>
<reference evidence="6 7" key="1">
    <citation type="journal article" date="2022" name="Microbiol. Resour. Announc.">
        <title>Complete Genome Sequence of the Hyperthermophilic and Acidophilic Archaeon Saccharolobus caldissimus Strain HS-3T.</title>
        <authorList>
            <person name="Sakai H.D."/>
            <person name="Kurosawa N."/>
        </authorList>
    </citation>
    <scope>NUCLEOTIDE SEQUENCE [LARGE SCALE GENOMIC DNA]</scope>
    <source>
        <strain evidence="6 7">JCM32116</strain>
    </source>
</reference>
<keyword evidence="4" id="KW-0804">Transcription</keyword>
<evidence type="ECO:0000313" key="6">
    <source>
        <dbReference type="EMBL" id="BDB98306.1"/>
    </source>
</evidence>
<keyword evidence="6" id="KW-0240">DNA-directed RNA polymerase</keyword>
<evidence type="ECO:0000256" key="4">
    <source>
        <dbReference type="ARBA" id="ARBA00023163"/>
    </source>
</evidence>
<dbReference type="EMBL" id="AP025226">
    <property type="protein sequence ID" value="BDB98306.1"/>
    <property type="molecule type" value="Genomic_DNA"/>
</dbReference>
<accession>A0AAQ4CR75</accession>
<comment type="similarity">
    <text evidence="1">Belongs to the archaeal RpoM/eukaryotic RPA12/RPB9/RPC11 RNA polymerase family.</text>
</comment>
<dbReference type="GO" id="GO:0046872">
    <property type="term" value="F:metal ion binding"/>
    <property type="evidence" value="ECO:0007669"/>
    <property type="project" value="UniProtKB-KW"/>
</dbReference>
<evidence type="ECO:0000256" key="1">
    <source>
        <dbReference type="ARBA" id="ARBA00008925"/>
    </source>
</evidence>
<dbReference type="InterPro" id="IPR001529">
    <property type="entry name" value="Zn_ribbon_RPB9"/>
</dbReference>
<evidence type="ECO:0000256" key="2">
    <source>
        <dbReference type="ARBA" id="ARBA00022723"/>
    </source>
</evidence>
<keyword evidence="3" id="KW-0862">Zinc</keyword>
<sequence>MKFCPKCNSVMKAKGNKMVCIRCGYEEEGVERIQFKERISHDKDRTIVADGKVINGRVAISLCPRCGSTRAILLKKRLYKCMVCNLIYTI</sequence>
<dbReference type="PROSITE" id="PS01030">
    <property type="entry name" value="RNA_POL_M_15KD"/>
    <property type="match status" value="1"/>
</dbReference>
<dbReference type="GO" id="GO:0006351">
    <property type="term" value="P:DNA-templated transcription"/>
    <property type="evidence" value="ECO:0007669"/>
    <property type="project" value="InterPro"/>
</dbReference>
<evidence type="ECO:0000313" key="7">
    <source>
        <dbReference type="Proteomes" id="UP001319921"/>
    </source>
</evidence>
<dbReference type="Proteomes" id="UP001319921">
    <property type="component" value="Chromosome"/>
</dbReference>
<evidence type="ECO:0000259" key="5">
    <source>
        <dbReference type="SMART" id="SM00661"/>
    </source>
</evidence>